<dbReference type="InterPro" id="IPR037923">
    <property type="entry name" value="HTH-like"/>
</dbReference>
<dbReference type="PRINTS" id="PR00032">
    <property type="entry name" value="HTHARAC"/>
</dbReference>
<reference evidence="6" key="1">
    <citation type="journal article" date="2019" name="Int. J. Syst. Evol. Microbiol.">
        <title>The Global Catalogue of Microorganisms (GCM) 10K type strain sequencing project: providing services to taxonomists for standard genome sequencing and annotation.</title>
        <authorList>
            <consortium name="The Broad Institute Genomics Platform"/>
            <consortium name="The Broad Institute Genome Sequencing Center for Infectious Disease"/>
            <person name="Wu L."/>
            <person name="Ma J."/>
        </authorList>
    </citation>
    <scope>NUCLEOTIDE SEQUENCE [LARGE SCALE GENOMIC DNA]</scope>
    <source>
        <strain evidence="6">TISTR 1827</strain>
    </source>
</reference>
<dbReference type="InterPro" id="IPR020449">
    <property type="entry name" value="Tscrpt_reg_AraC-type_HTH"/>
</dbReference>
<dbReference type="InterPro" id="IPR014710">
    <property type="entry name" value="RmlC-like_jellyroll"/>
</dbReference>
<accession>A0ABW5QZ31</accession>
<keyword evidence="3" id="KW-0804">Transcription</keyword>
<dbReference type="Pfam" id="PF12833">
    <property type="entry name" value="HTH_18"/>
    <property type="match status" value="1"/>
</dbReference>
<keyword evidence="1" id="KW-0805">Transcription regulation</keyword>
<dbReference type="InterPro" id="IPR009057">
    <property type="entry name" value="Homeodomain-like_sf"/>
</dbReference>
<dbReference type="EMBL" id="JBHUMY010000012">
    <property type="protein sequence ID" value="MFD2661295.1"/>
    <property type="molecule type" value="Genomic_DNA"/>
</dbReference>
<evidence type="ECO:0000256" key="3">
    <source>
        <dbReference type="ARBA" id="ARBA00023163"/>
    </source>
</evidence>
<dbReference type="PANTHER" id="PTHR43280">
    <property type="entry name" value="ARAC-FAMILY TRANSCRIPTIONAL REGULATOR"/>
    <property type="match status" value="1"/>
</dbReference>
<dbReference type="SUPFAM" id="SSF46689">
    <property type="entry name" value="Homeodomain-like"/>
    <property type="match status" value="2"/>
</dbReference>
<dbReference type="InterPro" id="IPR018062">
    <property type="entry name" value="HTH_AraC-typ_CS"/>
</dbReference>
<keyword evidence="6" id="KW-1185">Reference proteome</keyword>
<proteinExistence type="predicted"/>
<evidence type="ECO:0000259" key="4">
    <source>
        <dbReference type="PROSITE" id="PS01124"/>
    </source>
</evidence>
<keyword evidence="2" id="KW-0238">DNA-binding</keyword>
<dbReference type="PANTHER" id="PTHR43280:SF28">
    <property type="entry name" value="HTH-TYPE TRANSCRIPTIONAL ACTIVATOR RHAS"/>
    <property type="match status" value="1"/>
</dbReference>
<dbReference type="InterPro" id="IPR018060">
    <property type="entry name" value="HTH_AraC"/>
</dbReference>
<evidence type="ECO:0000313" key="6">
    <source>
        <dbReference type="Proteomes" id="UP001597493"/>
    </source>
</evidence>
<evidence type="ECO:0000256" key="2">
    <source>
        <dbReference type="ARBA" id="ARBA00023125"/>
    </source>
</evidence>
<dbReference type="PROSITE" id="PS01124">
    <property type="entry name" value="HTH_ARAC_FAMILY_2"/>
    <property type="match status" value="1"/>
</dbReference>
<dbReference type="RefSeq" id="WP_379273860.1">
    <property type="nucleotide sequence ID" value="NZ_JBHUGT010000016.1"/>
</dbReference>
<organism evidence="5 6">
    <name type="scientific">Paenibacillus thailandensis</name>
    <dbReference type="NCBI Taxonomy" id="393250"/>
    <lineage>
        <taxon>Bacteria</taxon>
        <taxon>Bacillati</taxon>
        <taxon>Bacillota</taxon>
        <taxon>Bacilli</taxon>
        <taxon>Bacillales</taxon>
        <taxon>Paenibacillaceae</taxon>
        <taxon>Paenibacillus</taxon>
    </lineage>
</organism>
<evidence type="ECO:0000313" key="5">
    <source>
        <dbReference type="EMBL" id="MFD2661295.1"/>
    </source>
</evidence>
<dbReference type="SUPFAM" id="SSF51215">
    <property type="entry name" value="Regulatory protein AraC"/>
    <property type="match status" value="1"/>
</dbReference>
<dbReference type="Gene3D" id="1.10.10.60">
    <property type="entry name" value="Homeodomain-like"/>
    <property type="match status" value="2"/>
</dbReference>
<feature type="domain" description="HTH araC/xylS-type" evidence="4">
    <location>
        <begin position="186"/>
        <end position="284"/>
    </location>
</feature>
<evidence type="ECO:0000256" key="1">
    <source>
        <dbReference type="ARBA" id="ARBA00023015"/>
    </source>
</evidence>
<dbReference type="Pfam" id="PF02311">
    <property type="entry name" value="AraC_binding"/>
    <property type="match status" value="1"/>
</dbReference>
<dbReference type="Proteomes" id="UP001597493">
    <property type="component" value="Unassembled WGS sequence"/>
</dbReference>
<protein>
    <submittedName>
        <fullName evidence="5">Helix-turn-helix domain-containing protein</fullName>
    </submittedName>
</protein>
<gene>
    <name evidence="5" type="ORF">ACFSW5_13650</name>
</gene>
<dbReference type="InterPro" id="IPR003313">
    <property type="entry name" value="AraC-bd"/>
</dbReference>
<sequence>MIPYVKRPALDRTFPFDIVYKETKPPQHELPDHIHDWHELVYVYRGKGTFFINRSFYDMEAGDLFIIPGNTIHRAFPDIDEPVTSTAVFMGAALLPAEMYGEPFSYAQLFRRVGPADYKLPVSPGERLEFENLLDRLNAESVQQSLGYRHAVAVLLQLLLLRLGRQLQRFDRSANEYPQARPEWLADALVCIDNDPSACPALAELASRYSVSPEHFSRTFKQLVGMTFKTYVNTKKLIRAKELLASTDSKVAAIARECGFESLPHFHRMFKRFAGGSPAEYRQSVTRD</sequence>
<comment type="caution">
    <text evidence="5">The sequence shown here is derived from an EMBL/GenBank/DDBJ whole genome shotgun (WGS) entry which is preliminary data.</text>
</comment>
<name>A0ABW5QZ31_9BACL</name>
<dbReference type="PROSITE" id="PS00041">
    <property type="entry name" value="HTH_ARAC_FAMILY_1"/>
    <property type="match status" value="1"/>
</dbReference>
<dbReference type="Gene3D" id="2.60.120.10">
    <property type="entry name" value="Jelly Rolls"/>
    <property type="match status" value="1"/>
</dbReference>
<dbReference type="SMART" id="SM00342">
    <property type="entry name" value="HTH_ARAC"/>
    <property type="match status" value="1"/>
</dbReference>